<dbReference type="PROSITE" id="PS50088">
    <property type="entry name" value="ANK_REPEAT"/>
    <property type="match status" value="1"/>
</dbReference>
<sequence length="318" mass="37372">MDRKLIKYIKYNRPSKIKKLEFRDPYSILDRRGRTALHIAAKYGSAEVIEYLIYKLECNPWRIKDSKGNFPLHYSIKYCLKHYSRGNVKELVNILLTSIPSDGHILNSFNNKGTSLKKLLNALNIKSNLEDEKLIKPSLDSSSSSDGEEWTNKLKNEYEQEYFEETDKFDFYESHLTNENFDQMADRIYNEYIRKKTKIIKHDSVQEQKPLPVKPQPLPLIVKKDRSFYSKKCVKLFDSSEIIGVSDIPFFVHTPSSEIMDTIFSDQVTRVMIRKELVRWHPDKFLSKHGNRINDTELDNVKKVIDHISQSLIQFGNR</sequence>
<name>A0A0K2VH98_LEPSM</name>
<evidence type="ECO:0000256" key="7">
    <source>
        <dbReference type="ARBA" id="ARBA00030621"/>
    </source>
</evidence>
<dbReference type="PROSITE" id="PS50297">
    <property type="entry name" value="ANK_REP_REGION"/>
    <property type="match status" value="1"/>
</dbReference>
<evidence type="ECO:0000256" key="1">
    <source>
        <dbReference type="ARBA" id="ARBA00004123"/>
    </source>
</evidence>
<dbReference type="PANTHER" id="PTHR15263">
    <property type="entry name" value="I-KAPPA-B-LIKE PROTEIN IKBL"/>
    <property type="match status" value="1"/>
</dbReference>
<evidence type="ECO:0000256" key="8">
    <source>
        <dbReference type="ARBA" id="ARBA00030802"/>
    </source>
</evidence>
<dbReference type="GO" id="GO:0005634">
    <property type="term" value="C:nucleus"/>
    <property type="evidence" value="ECO:0007669"/>
    <property type="project" value="UniProtKB-SubCell"/>
</dbReference>
<reference evidence="10" key="1">
    <citation type="submission" date="2014-05" db="EMBL/GenBank/DDBJ databases">
        <authorList>
            <person name="Chronopoulou M."/>
        </authorList>
    </citation>
    <scope>NUCLEOTIDE SEQUENCE</scope>
    <source>
        <tissue evidence="10">Whole organism</tissue>
    </source>
</reference>
<dbReference type="InterPro" id="IPR036770">
    <property type="entry name" value="Ankyrin_rpt-contain_sf"/>
</dbReference>
<dbReference type="PANTHER" id="PTHR15263:SF1">
    <property type="entry name" value="NF-KAPPA-B INHIBITOR-LIKE PROTEIN 1"/>
    <property type="match status" value="1"/>
</dbReference>
<comment type="subcellular location">
    <subcellularLocation>
        <location evidence="1">Nucleus</location>
    </subcellularLocation>
</comment>
<keyword evidence="6" id="KW-0539">Nucleus</keyword>
<organism evidence="10">
    <name type="scientific">Lepeophtheirus salmonis</name>
    <name type="common">Salmon louse</name>
    <name type="synonym">Caligus salmonis</name>
    <dbReference type="NCBI Taxonomy" id="72036"/>
    <lineage>
        <taxon>Eukaryota</taxon>
        <taxon>Metazoa</taxon>
        <taxon>Ecdysozoa</taxon>
        <taxon>Arthropoda</taxon>
        <taxon>Crustacea</taxon>
        <taxon>Multicrustacea</taxon>
        <taxon>Hexanauplia</taxon>
        <taxon>Copepoda</taxon>
        <taxon>Siphonostomatoida</taxon>
        <taxon>Caligidae</taxon>
        <taxon>Lepeophtheirus</taxon>
    </lineage>
</organism>
<dbReference type="SUPFAM" id="SSF48403">
    <property type="entry name" value="Ankyrin repeat"/>
    <property type="match status" value="1"/>
</dbReference>
<evidence type="ECO:0000256" key="9">
    <source>
        <dbReference type="PROSITE-ProRule" id="PRU00023"/>
    </source>
</evidence>
<protein>
    <recommendedName>
        <fullName evidence="2">NF-kappa-B inhibitor-like protein 1</fullName>
    </recommendedName>
    <alternativeName>
        <fullName evidence="7">Inhibitor of kappa B-like protein</fullName>
    </alternativeName>
    <alternativeName>
        <fullName evidence="8">Nuclear factor of kappa light polypeptide gene enhancer in B-cells inhibitor-like 1</fullName>
    </alternativeName>
</protein>
<proteinExistence type="predicted"/>
<dbReference type="InterPro" id="IPR038753">
    <property type="entry name" value="NFKBIL1"/>
</dbReference>
<evidence type="ECO:0000256" key="3">
    <source>
        <dbReference type="ARBA" id="ARBA00022553"/>
    </source>
</evidence>
<evidence type="ECO:0000256" key="6">
    <source>
        <dbReference type="ARBA" id="ARBA00023242"/>
    </source>
</evidence>
<keyword evidence="5 9" id="KW-0040">ANK repeat</keyword>
<evidence type="ECO:0000256" key="2">
    <source>
        <dbReference type="ARBA" id="ARBA00014259"/>
    </source>
</evidence>
<dbReference type="InterPro" id="IPR002110">
    <property type="entry name" value="Ankyrin_rpt"/>
</dbReference>
<evidence type="ECO:0000256" key="4">
    <source>
        <dbReference type="ARBA" id="ARBA00022737"/>
    </source>
</evidence>
<dbReference type="GO" id="GO:0043124">
    <property type="term" value="P:negative regulation of canonical NF-kappaB signal transduction"/>
    <property type="evidence" value="ECO:0007669"/>
    <property type="project" value="InterPro"/>
</dbReference>
<keyword evidence="4" id="KW-0677">Repeat</keyword>
<dbReference type="OrthoDB" id="412109at2759"/>
<dbReference type="Gene3D" id="1.25.40.20">
    <property type="entry name" value="Ankyrin repeat-containing domain"/>
    <property type="match status" value="1"/>
</dbReference>
<dbReference type="Pfam" id="PF12796">
    <property type="entry name" value="Ank_2"/>
    <property type="match status" value="1"/>
</dbReference>
<keyword evidence="3" id="KW-0597">Phosphoprotein</keyword>
<accession>A0A0K2VH98</accession>
<dbReference type="AlphaFoldDB" id="A0A0K2VH98"/>
<evidence type="ECO:0000313" key="10">
    <source>
        <dbReference type="EMBL" id="CDW49818.1"/>
    </source>
</evidence>
<feature type="repeat" description="ANK" evidence="9">
    <location>
        <begin position="32"/>
        <end position="53"/>
    </location>
</feature>
<dbReference type="EMBL" id="HACA01032457">
    <property type="protein sequence ID" value="CDW49818.1"/>
    <property type="molecule type" value="Transcribed_RNA"/>
</dbReference>
<evidence type="ECO:0000256" key="5">
    <source>
        <dbReference type="ARBA" id="ARBA00023043"/>
    </source>
</evidence>